<name>A0A1B8QCE8_9GAMM</name>
<protein>
    <submittedName>
        <fullName evidence="1">Uncharacterized protein</fullName>
    </submittedName>
</protein>
<reference evidence="1 2" key="1">
    <citation type="submission" date="2016-06" db="EMBL/GenBank/DDBJ databases">
        <title>Draft genome of Moraxella atlantae CCUG 59586.</title>
        <authorList>
            <person name="Salva-Serra F."/>
            <person name="Engstrom-Jakobsson H."/>
            <person name="Thorell K."/>
            <person name="Gonzales-Siles L."/>
            <person name="Karlsson R."/>
            <person name="Boulund F."/>
            <person name="Engstrand L."/>
            <person name="Kristiansson E."/>
            <person name="Moore E."/>
        </authorList>
    </citation>
    <scope>NUCLEOTIDE SEQUENCE [LARGE SCALE GENOMIC DNA]</scope>
    <source>
        <strain evidence="1 2">CCUG 59586</strain>
    </source>
</reference>
<evidence type="ECO:0000313" key="2">
    <source>
        <dbReference type="Proteomes" id="UP000092616"/>
    </source>
</evidence>
<proteinExistence type="predicted"/>
<evidence type="ECO:0000313" key="1">
    <source>
        <dbReference type="EMBL" id="OBX78823.1"/>
    </source>
</evidence>
<dbReference type="RefSeq" id="WP_067337683.1">
    <property type="nucleotide sequence ID" value="NZ_LZNA01000044.1"/>
</dbReference>
<keyword evidence="2" id="KW-1185">Reference proteome</keyword>
<accession>A0A1B8QCE8</accession>
<sequence>MKKYNMQSSIDQICVEFAYMMLLNREVESNEVLLEQSKQEKTISELIDGTKDSAEYRLKNDEFNRAINLYIKVQSQNNTEISGISDEVNNCITVIQSSDSNKYREILNISKSFNIRYVKQYKLNYHYFFGIKKGKYAHHAMYNRIYMLDEMIKNNYRGWVFYLDADSIIVDKNFDLREKLLALRSNHKIMWLHNVHQKNEVNYNWWNVNSGAFAIDLSSSIARNLVKTWRGIYDNFYSELDFADATQWNDIINDQDSLWRVLDIFNLENKVELEQLQKNFVQQALRSQHDGISSEEEMQDRMHKLKELGERIYNS</sequence>
<dbReference type="Gene3D" id="3.90.550.10">
    <property type="entry name" value="Spore Coat Polysaccharide Biosynthesis Protein SpsA, Chain A"/>
    <property type="match status" value="1"/>
</dbReference>
<dbReference type="Proteomes" id="UP000092616">
    <property type="component" value="Unassembled WGS sequence"/>
</dbReference>
<comment type="caution">
    <text evidence="1">The sequence shown here is derived from an EMBL/GenBank/DDBJ whole genome shotgun (WGS) entry which is preliminary data.</text>
</comment>
<gene>
    <name evidence="1" type="ORF">A9306_09295</name>
</gene>
<dbReference type="EMBL" id="LZNA01000044">
    <property type="protein sequence ID" value="OBX78823.1"/>
    <property type="molecule type" value="Genomic_DNA"/>
</dbReference>
<organism evidence="1 2">
    <name type="scientific">Faucicola atlantae</name>
    <dbReference type="NCBI Taxonomy" id="34059"/>
    <lineage>
        <taxon>Bacteria</taxon>
        <taxon>Pseudomonadati</taxon>
        <taxon>Pseudomonadota</taxon>
        <taxon>Gammaproteobacteria</taxon>
        <taxon>Moraxellales</taxon>
        <taxon>Moraxellaceae</taxon>
        <taxon>Faucicola</taxon>
    </lineage>
</organism>
<dbReference type="InterPro" id="IPR029044">
    <property type="entry name" value="Nucleotide-diphossugar_trans"/>
</dbReference>
<dbReference type="AlphaFoldDB" id="A0A1B8QCE8"/>
<dbReference type="SUPFAM" id="SSF53448">
    <property type="entry name" value="Nucleotide-diphospho-sugar transferases"/>
    <property type="match status" value="1"/>
</dbReference>